<reference evidence="4 5" key="1">
    <citation type="submission" date="2020-02" db="EMBL/GenBank/DDBJ databases">
        <title>Flavobacterium sp. genome.</title>
        <authorList>
            <person name="Jung H.S."/>
            <person name="Baek J.H."/>
            <person name="Jeon C.O."/>
        </authorList>
    </citation>
    <scope>NUCLEOTIDE SEQUENCE [LARGE SCALE GENOMIC DNA]</scope>
    <source>
        <strain evidence="4 5">SE-s27</strain>
    </source>
</reference>
<dbReference type="EMBL" id="JAAMPT010000201">
    <property type="protein sequence ID" value="NMH24492.1"/>
    <property type="molecule type" value="Genomic_DNA"/>
</dbReference>
<feature type="domain" description="Polysaccharide export protein N-terminal" evidence="3">
    <location>
        <begin position="46"/>
        <end position="141"/>
    </location>
</feature>
<keyword evidence="2" id="KW-1133">Transmembrane helix</keyword>
<accession>A0ABX1QU75</accession>
<dbReference type="Gene3D" id="3.10.560.10">
    <property type="entry name" value="Outer membrane lipoprotein wza domain like"/>
    <property type="match status" value="1"/>
</dbReference>
<keyword evidence="4" id="KW-0762">Sugar transport</keyword>
<dbReference type="Pfam" id="PF02563">
    <property type="entry name" value="Poly_export"/>
    <property type="match status" value="1"/>
</dbReference>
<dbReference type="InterPro" id="IPR003715">
    <property type="entry name" value="Poly_export_N"/>
</dbReference>
<gene>
    <name evidence="4" type="ORF">G6042_04330</name>
</gene>
<keyword evidence="2" id="KW-0812">Transmembrane</keyword>
<keyword evidence="4" id="KW-0813">Transport</keyword>
<keyword evidence="2" id="KW-0472">Membrane</keyword>
<protein>
    <submittedName>
        <fullName evidence="4">Sugar transporter</fullName>
    </submittedName>
</protein>
<evidence type="ECO:0000256" key="1">
    <source>
        <dbReference type="ARBA" id="ARBA00022729"/>
    </source>
</evidence>
<keyword evidence="1" id="KW-0732">Signal</keyword>
<name>A0ABX1QU75_9FLAO</name>
<organism evidence="4 5">
    <name type="scientific">Flavobacterium solisilvae</name>
    <dbReference type="NCBI Taxonomy" id="1852019"/>
    <lineage>
        <taxon>Bacteria</taxon>
        <taxon>Pseudomonadati</taxon>
        <taxon>Bacteroidota</taxon>
        <taxon>Flavobacteriia</taxon>
        <taxon>Flavobacteriales</taxon>
        <taxon>Flavobacteriaceae</taxon>
        <taxon>Flavobacterium</taxon>
    </lineage>
</organism>
<dbReference type="Proteomes" id="UP000767947">
    <property type="component" value="Unassembled WGS sequence"/>
</dbReference>
<sequence>MNKFNLFFALLISVLFTSCIPTKDLIYLQDKSNGETANQSVEAINQKPYRLQISDVLDVSIKSKNPELTEMFNASNRVSGAVSEQAVYMSGYHVDDHGNIRLPILDEVNVLGRTVEEVRKLIEERLLRDHFTTEAGIFVTVKLAGFRFVTNGELGTTGTKILFQEKVNILEAVANSGDINLTGDRKDVIVMRKFPHGTETFHIDLTDVNAMKSPVYNLQPNDYIYVKPLKQKTWGTGKTGLESLSTFITLLSLTTTVFLLLRN</sequence>
<dbReference type="Gene3D" id="3.30.1950.10">
    <property type="entry name" value="wza like domain"/>
    <property type="match status" value="1"/>
</dbReference>
<dbReference type="PROSITE" id="PS51257">
    <property type="entry name" value="PROKAR_LIPOPROTEIN"/>
    <property type="match status" value="1"/>
</dbReference>
<evidence type="ECO:0000256" key="2">
    <source>
        <dbReference type="SAM" id="Phobius"/>
    </source>
</evidence>
<dbReference type="PANTHER" id="PTHR33619">
    <property type="entry name" value="POLYSACCHARIDE EXPORT PROTEIN GFCE-RELATED"/>
    <property type="match status" value="1"/>
</dbReference>
<proteinExistence type="predicted"/>
<keyword evidence="5" id="KW-1185">Reference proteome</keyword>
<evidence type="ECO:0000313" key="5">
    <source>
        <dbReference type="Proteomes" id="UP000767947"/>
    </source>
</evidence>
<evidence type="ECO:0000259" key="3">
    <source>
        <dbReference type="Pfam" id="PF02563"/>
    </source>
</evidence>
<comment type="caution">
    <text evidence="4">The sequence shown here is derived from an EMBL/GenBank/DDBJ whole genome shotgun (WGS) entry which is preliminary data.</text>
</comment>
<evidence type="ECO:0000313" key="4">
    <source>
        <dbReference type="EMBL" id="NMH24492.1"/>
    </source>
</evidence>
<dbReference type="InterPro" id="IPR049712">
    <property type="entry name" value="Poly_export"/>
</dbReference>
<dbReference type="PANTHER" id="PTHR33619:SF3">
    <property type="entry name" value="POLYSACCHARIDE EXPORT PROTEIN GFCE-RELATED"/>
    <property type="match status" value="1"/>
</dbReference>
<feature type="transmembrane region" description="Helical" evidence="2">
    <location>
        <begin position="244"/>
        <end position="261"/>
    </location>
</feature>